<name>A0A6C0D0V9_9ZZZZ</name>
<organism evidence="1">
    <name type="scientific">viral metagenome</name>
    <dbReference type="NCBI Taxonomy" id="1070528"/>
    <lineage>
        <taxon>unclassified sequences</taxon>
        <taxon>metagenomes</taxon>
        <taxon>organismal metagenomes</taxon>
    </lineage>
</organism>
<sequence>MKNIPWEIMVHIMEYADVGTVRRMICSSTFLYRIHKIRHAWLIPYIQRQMIRLRPFVFDLSTTICKERIICCLFMAYFLQIQKLQQEGYVLRDWNSLIPVLRFLYFIQKEIGHESKQFKNSFYAETEELTPFESTDYIYQWTREMKLPRAFFLVKKKNMK</sequence>
<accession>A0A6C0D0V9</accession>
<dbReference type="AlphaFoldDB" id="A0A6C0D0V9"/>
<protein>
    <recommendedName>
        <fullName evidence="2">F-box domain-containing protein</fullName>
    </recommendedName>
</protein>
<evidence type="ECO:0008006" key="2">
    <source>
        <dbReference type="Google" id="ProtNLM"/>
    </source>
</evidence>
<reference evidence="1" key="1">
    <citation type="journal article" date="2020" name="Nature">
        <title>Giant virus diversity and host interactions through global metagenomics.</title>
        <authorList>
            <person name="Schulz F."/>
            <person name="Roux S."/>
            <person name="Paez-Espino D."/>
            <person name="Jungbluth S."/>
            <person name="Walsh D.A."/>
            <person name="Denef V.J."/>
            <person name="McMahon K.D."/>
            <person name="Konstantinidis K.T."/>
            <person name="Eloe-Fadrosh E.A."/>
            <person name="Kyrpides N.C."/>
            <person name="Woyke T."/>
        </authorList>
    </citation>
    <scope>NUCLEOTIDE SEQUENCE</scope>
    <source>
        <strain evidence="1">GVMAG-M-3300023174-104</strain>
    </source>
</reference>
<evidence type="ECO:0000313" key="1">
    <source>
        <dbReference type="EMBL" id="QHT10201.1"/>
    </source>
</evidence>
<proteinExistence type="predicted"/>
<dbReference type="EMBL" id="MN739518">
    <property type="protein sequence ID" value="QHT10201.1"/>
    <property type="molecule type" value="Genomic_DNA"/>
</dbReference>